<protein>
    <submittedName>
        <fullName evidence="1">Uncharacterized protein</fullName>
    </submittedName>
</protein>
<evidence type="ECO:0000313" key="2">
    <source>
        <dbReference type="Proteomes" id="UP000237347"/>
    </source>
</evidence>
<accession>A0AAW0JPY4</accession>
<dbReference type="AlphaFoldDB" id="A0AAW0JPY4"/>
<gene>
    <name evidence="1" type="ORF">CFP56_029929</name>
</gene>
<proteinExistence type="predicted"/>
<organism evidence="1 2">
    <name type="scientific">Quercus suber</name>
    <name type="common">Cork oak</name>
    <dbReference type="NCBI Taxonomy" id="58331"/>
    <lineage>
        <taxon>Eukaryota</taxon>
        <taxon>Viridiplantae</taxon>
        <taxon>Streptophyta</taxon>
        <taxon>Embryophyta</taxon>
        <taxon>Tracheophyta</taxon>
        <taxon>Spermatophyta</taxon>
        <taxon>Magnoliopsida</taxon>
        <taxon>eudicotyledons</taxon>
        <taxon>Gunneridae</taxon>
        <taxon>Pentapetalae</taxon>
        <taxon>rosids</taxon>
        <taxon>fabids</taxon>
        <taxon>Fagales</taxon>
        <taxon>Fagaceae</taxon>
        <taxon>Quercus</taxon>
    </lineage>
</organism>
<dbReference type="Proteomes" id="UP000237347">
    <property type="component" value="Unassembled WGS sequence"/>
</dbReference>
<name>A0AAW0JPY4_QUESU</name>
<sequence length="48" mass="5502">MLYPRLNVSYGSAVMRVSQCELFLQREASLILTLALRATITRKPLITY</sequence>
<keyword evidence="2" id="KW-1185">Reference proteome</keyword>
<comment type="caution">
    <text evidence="1">The sequence shown here is derived from an EMBL/GenBank/DDBJ whole genome shotgun (WGS) entry which is preliminary data.</text>
</comment>
<dbReference type="EMBL" id="PKMF04000495">
    <property type="protein sequence ID" value="KAK7828808.1"/>
    <property type="molecule type" value="Genomic_DNA"/>
</dbReference>
<reference evidence="1 2" key="1">
    <citation type="journal article" date="2018" name="Sci. Data">
        <title>The draft genome sequence of cork oak.</title>
        <authorList>
            <person name="Ramos A.M."/>
            <person name="Usie A."/>
            <person name="Barbosa P."/>
            <person name="Barros P.M."/>
            <person name="Capote T."/>
            <person name="Chaves I."/>
            <person name="Simoes F."/>
            <person name="Abreu I."/>
            <person name="Carrasquinho I."/>
            <person name="Faro C."/>
            <person name="Guimaraes J.B."/>
            <person name="Mendonca D."/>
            <person name="Nobrega F."/>
            <person name="Rodrigues L."/>
            <person name="Saibo N.J.M."/>
            <person name="Varela M.C."/>
            <person name="Egas C."/>
            <person name="Matos J."/>
            <person name="Miguel C.M."/>
            <person name="Oliveira M.M."/>
            <person name="Ricardo C.P."/>
            <person name="Goncalves S."/>
        </authorList>
    </citation>
    <scope>NUCLEOTIDE SEQUENCE [LARGE SCALE GENOMIC DNA]</scope>
    <source>
        <strain evidence="2">cv. HL8</strain>
    </source>
</reference>
<evidence type="ECO:0000313" key="1">
    <source>
        <dbReference type="EMBL" id="KAK7828808.1"/>
    </source>
</evidence>